<gene>
    <name evidence="1" type="ORF">LMG31841_02404</name>
</gene>
<dbReference type="Proteomes" id="UP000789704">
    <property type="component" value="Unassembled WGS sequence"/>
</dbReference>
<dbReference type="EMBL" id="CAJQZC010000004">
    <property type="protein sequence ID" value="CAG4897027.1"/>
    <property type="molecule type" value="Genomic_DNA"/>
</dbReference>
<organism evidence="1 2">
    <name type="scientific">Paraburkholderia saeva</name>
    <dbReference type="NCBI Taxonomy" id="2777537"/>
    <lineage>
        <taxon>Bacteria</taxon>
        <taxon>Pseudomonadati</taxon>
        <taxon>Pseudomonadota</taxon>
        <taxon>Betaproteobacteria</taxon>
        <taxon>Burkholderiales</taxon>
        <taxon>Burkholderiaceae</taxon>
        <taxon>Paraburkholderia</taxon>
    </lineage>
</organism>
<evidence type="ECO:0000313" key="2">
    <source>
        <dbReference type="Proteomes" id="UP000789704"/>
    </source>
</evidence>
<keyword evidence="2" id="KW-1185">Reference proteome</keyword>
<reference evidence="1" key="1">
    <citation type="submission" date="2021-04" db="EMBL/GenBank/DDBJ databases">
        <authorList>
            <person name="Vanwijnsberghe S."/>
        </authorList>
    </citation>
    <scope>NUCLEOTIDE SEQUENCE</scope>
    <source>
        <strain evidence="1">LMG 31841</strain>
    </source>
</reference>
<sequence length="53" mass="6146">MCDTHFIRERMHLGGGMDRILLADVDHVPQIFTEQVMPAFEVRQVVMYAVGER</sequence>
<dbReference type="RefSeq" id="WP_228876745.1">
    <property type="nucleotide sequence ID" value="NZ_CAJQYZ010000011.1"/>
</dbReference>
<proteinExistence type="predicted"/>
<name>A0A9N8RW81_9BURK</name>
<comment type="caution">
    <text evidence="1">The sequence shown here is derived from an EMBL/GenBank/DDBJ whole genome shotgun (WGS) entry which is preliminary data.</text>
</comment>
<evidence type="ECO:0000313" key="1">
    <source>
        <dbReference type="EMBL" id="CAG4897027.1"/>
    </source>
</evidence>
<accession>A0A9N8RW81</accession>
<protein>
    <submittedName>
        <fullName evidence="1">Uncharacterized protein</fullName>
    </submittedName>
</protein>
<dbReference type="AlphaFoldDB" id="A0A9N8RW81"/>